<dbReference type="InterPro" id="IPR017524">
    <property type="entry name" value="SASP_thioredoxin-like"/>
</dbReference>
<dbReference type="NCBIfam" id="TIGR03090">
    <property type="entry name" value="SASP_tlp"/>
    <property type="match status" value="1"/>
</dbReference>
<protein>
    <submittedName>
        <fullName evidence="2">Small acid-soluble spore protein Tlp</fullName>
    </submittedName>
</protein>
<feature type="region of interest" description="Disordered" evidence="1">
    <location>
        <begin position="1"/>
        <end position="69"/>
    </location>
</feature>
<dbReference type="RefSeq" id="WP_122907457.1">
    <property type="nucleotide sequence ID" value="NZ_CBCSBE010000023.1"/>
</dbReference>
<reference evidence="2 3" key="1">
    <citation type="submission" date="2018-10" db="EMBL/GenBank/DDBJ databases">
        <title>Phylogenomics of Brevibacillus.</title>
        <authorList>
            <person name="Dunlap C."/>
        </authorList>
    </citation>
    <scope>NUCLEOTIDE SEQUENCE [LARGE SCALE GENOMIC DNA]</scope>
    <source>
        <strain evidence="2 3">JCM 12215</strain>
    </source>
</reference>
<proteinExistence type="inferred from homology"/>
<keyword evidence="3" id="KW-1185">Reference proteome</keyword>
<dbReference type="Proteomes" id="UP000282028">
    <property type="component" value="Unassembled WGS sequence"/>
</dbReference>
<dbReference type="EMBL" id="RHHR01000006">
    <property type="protein sequence ID" value="RNB76573.1"/>
    <property type="molecule type" value="Genomic_DNA"/>
</dbReference>
<dbReference type="AlphaFoldDB" id="A0A3M8CLS4"/>
<dbReference type="OrthoDB" id="1799076at2"/>
<gene>
    <name evidence="2" type="primary">tlp</name>
    <name evidence="2" type="ORF">EDM52_02665</name>
</gene>
<sequence>MAKPDDRSDNAAKLREMAQNTEERIQESQDYLSEHADEISAKEKSDIEAKNQRREESVEAFRAEIEDES</sequence>
<evidence type="ECO:0000313" key="3">
    <source>
        <dbReference type="Proteomes" id="UP000282028"/>
    </source>
</evidence>
<accession>A0A3M8CLS4</accession>
<dbReference type="Pfam" id="PF19824">
    <property type="entry name" value="Tlp"/>
    <property type="match status" value="1"/>
</dbReference>
<dbReference type="HAMAP" id="MF_01506">
    <property type="entry name" value="Tlp"/>
    <property type="match status" value="1"/>
</dbReference>
<name>A0A3M8CLS4_9BACL</name>
<comment type="caution">
    <text evidence="2">The sequence shown here is derived from an EMBL/GenBank/DDBJ whole genome shotgun (WGS) entry which is preliminary data.</text>
</comment>
<organism evidence="2 3">
    <name type="scientific">Brevibacillus invocatus</name>
    <dbReference type="NCBI Taxonomy" id="173959"/>
    <lineage>
        <taxon>Bacteria</taxon>
        <taxon>Bacillati</taxon>
        <taxon>Bacillota</taxon>
        <taxon>Bacilli</taxon>
        <taxon>Bacillales</taxon>
        <taxon>Paenibacillaceae</taxon>
        <taxon>Brevibacillus</taxon>
    </lineage>
</organism>
<evidence type="ECO:0000313" key="2">
    <source>
        <dbReference type="EMBL" id="RNB76573.1"/>
    </source>
</evidence>
<evidence type="ECO:0000256" key="1">
    <source>
        <dbReference type="SAM" id="MobiDB-lite"/>
    </source>
</evidence>